<organism evidence="3 4">
    <name type="scientific">Sinorhizobium americanum</name>
    <dbReference type="NCBI Taxonomy" id="194963"/>
    <lineage>
        <taxon>Bacteria</taxon>
        <taxon>Pseudomonadati</taxon>
        <taxon>Pseudomonadota</taxon>
        <taxon>Alphaproteobacteria</taxon>
        <taxon>Hyphomicrobiales</taxon>
        <taxon>Rhizobiaceae</taxon>
        <taxon>Sinorhizobium/Ensifer group</taxon>
        <taxon>Sinorhizobium</taxon>
    </lineage>
</organism>
<dbReference type="GO" id="GO:0016874">
    <property type="term" value="F:ligase activity"/>
    <property type="evidence" value="ECO:0007669"/>
    <property type="project" value="UniProtKB-KW"/>
</dbReference>
<dbReference type="NCBIfam" id="TIGR02777">
    <property type="entry name" value="LigD_PE_dom"/>
    <property type="match status" value="1"/>
</dbReference>
<evidence type="ECO:0000313" key="4">
    <source>
        <dbReference type="Proteomes" id="UP000295043"/>
    </source>
</evidence>
<proteinExistence type="predicted"/>
<gene>
    <name evidence="3" type="ORF">EV184_113136</name>
</gene>
<dbReference type="InterPro" id="IPR014144">
    <property type="entry name" value="LigD_PE_domain"/>
</dbReference>
<feature type="domain" description="DNA ligase D 3'-phosphoesterase" evidence="2">
    <location>
        <begin position="40"/>
        <end position="145"/>
    </location>
</feature>
<protein>
    <submittedName>
        <fullName evidence="3">DNA ligase D-like protein (Predicted 3'-phosphoesterase)</fullName>
    </submittedName>
</protein>
<reference evidence="3 4" key="1">
    <citation type="submission" date="2019-03" db="EMBL/GenBank/DDBJ databases">
        <title>Genomic Encyclopedia of Type Strains, Phase IV (KMG-V): Genome sequencing to study the core and pangenomes of soil and plant-associated prokaryotes.</title>
        <authorList>
            <person name="Whitman W."/>
        </authorList>
    </citation>
    <scope>NUCLEOTIDE SEQUENCE [LARGE SCALE GENOMIC DNA]</scope>
    <source>
        <strain evidence="3 4">23C40</strain>
    </source>
</reference>
<sequence length="227" mass="25748">MAARNEPLSEYNRRRDFTKTREPKGKVAPTSGDRKRFLVQKHDATRLHYDFRLEWEGVLKSWAVTRGPSLKPGDKRLAVRTEDHPLAYGDFEGTIPEGEYGGGTVMLWDTGWWEPEDGPGKALRKGKLSFKLHGSRMKGGWALVRMRKRDGDKRENWLLVKETDEIASEDGESLIKENVTSVVTGRTMDEIARGEGEKRARVWHSNRSTAANLKAGAISDKDEALKR</sequence>
<evidence type="ECO:0000259" key="2">
    <source>
        <dbReference type="Pfam" id="PF13298"/>
    </source>
</evidence>
<comment type="caution">
    <text evidence="3">The sequence shown here is derived from an EMBL/GenBank/DDBJ whole genome shotgun (WGS) entry which is preliminary data.</text>
</comment>
<dbReference type="PANTHER" id="PTHR39465:SF1">
    <property type="entry name" value="DNA LIGASE D 3'-PHOSPHOESTERASE DOMAIN-CONTAINING PROTEIN"/>
    <property type="match status" value="1"/>
</dbReference>
<keyword evidence="3" id="KW-0436">Ligase</keyword>
<dbReference type="Pfam" id="PF13298">
    <property type="entry name" value="LigD_N"/>
    <property type="match status" value="1"/>
</dbReference>
<feature type="region of interest" description="Disordered" evidence="1">
    <location>
        <begin position="1"/>
        <end position="34"/>
    </location>
</feature>
<evidence type="ECO:0000313" key="3">
    <source>
        <dbReference type="EMBL" id="TCN28505.1"/>
    </source>
</evidence>
<dbReference type="Proteomes" id="UP000295043">
    <property type="component" value="Unassembled WGS sequence"/>
</dbReference>
<name>A0A4R2BP34_9HYPH</name>
<accession>A0A4R2BP34</accession>
<dbReference type="AlphaFoldDB" id="A0A4R2BP34"/>
<dbReference type="EMBL" id="SLVU01000013">
    <property type="protein sequence ID" value="TCN28505.1"/>
    <property type="molecule type" value="Genomic_DNA"/>
</dbReference>
<evidence type="ECO:0000256" key="1">
    <source>
        <dbReference type="SAM" id="MobiDB-lite"/>
    </source>
</evidence>
<dbReference type="PANTHER" id="PTHR39465">
    <property type="entry name" value="DNA LIGASE D, 3'-PHOSPHOESTERASE DOMAIN"/>
    <property type="match status" value="1"/>
</dbReference>
<feature type="compositionally biased region" description="Basic and acidic residues" evidence="1">
    <location>
        <begin position="11"/>
        <end position="25"/>
    </location>
</feature>